<dbReference type="SUPFAM" id="SSF52266">
    <property type="entry name" value="SGNH hydrolase"/>
    <property type="match status" value="1"/>
</dbReference>
<dbReference type="Gene3D" id="3.40.50.1110">
    <property type="entry name" value="SGNH hydrolase"/>
    <property type="match status" value="1"/>
</dbReference>
<dbReference type="Proteomes" id="UP000467428">
    <property type="component" value="Chromosome"/>
</dbReference>
<evidence type="ECO:0008006" key="3">
    <source>
        <dbReference type="Google" id="ProtNLM"/>
    </source>
</evidence>
<keyword evidence="2" id="KW-1185">Reference proteome</keyword>
<evidence type="ECO:0000313" key="1">
    <source>
        <dbReference type="EMBL" id="BBY51342.1"/>
    </source>
</evidence>
<dbReference type="InterPro" id="IPR036514">
    <property type="entry name" value="SGNH_hydro_sf"/>
</dbReference>
<reference evidence="1 2" key="1">
    <citation type="journal article" date="2019" name="Emerg. Microbes Infect.">
        <title>Comprehensive subspecies identification of 175 nontuberculous mycobacteria species based on 7547 genomic profiles.</title>
        <authorList>
            <person name="Matsumoto Y."/>
            <person name="Kinjo T."/>
            <person name="Motooka D."/>
            <person name="Nabeya D."/>
            <person name="Jung N."/>
            <person name="Uechi K."/>
            <person name="Horii T."/>
            <person name="Iida T."/>
            <person name="Fujita J."/>
            <person name="Nakamura S."/>
        </authorList>
    </citation>
    <scope>NUCLEOTIDE SEQUENCE [LARGE SCALE GENOMIC DNA]</scope>
    <source>
        <strain evidence="1 2">JCM 18538</strain>
    </source>
</reference>
<dbReference type="EMBL" id="AP022593">
    <property type="protein sequence ID" value="BBY51342.1"/>
    <property type="molecule type" value="Genomic_DNA"/>
</dbReference>
<dbReference type="KEGG" id="marz:MARA_48100"/>
<name>A0A7I7S378_9MYCO</name>
<dbReference type="RefSeq" id="WP_163921833.1">
    <property type="nucleotide sequence ID" value="NZ_AP022593.1"/>
</dbReference>
<sequence length="282" mass="31100">MRRVLWVVPAALLVIVLIAAVMTYDVWKEKSMPVKGEVVATVDVGQLAVVDRTRVFFGHQSVGENILGGVEAVYAQQGLVAPPIEENGTRPGPAGGFISHAYIGANEQPRLKIDDFAQTLRSGLGDRVDVALMKFCFLDISTRTDVDALFAHYRDTIAALQRDYPAIAFVHVTVPLTTDSGIKNRIKIMFGGSDRYGQGENVARHRYNELLRRQYGEDRVFDLAAIESTTPDGGRQEFRYRDQPYYALHTGYASDLGHLNAEGSEIAARAFLQAIANASGRR</sequence>
<organism evidence="1 2">
    <name type="scientific">Mycolicibacterium arabiense</name>
    <dbReference type="NCBI Taxonomy" id="1286181"/>
    <lineage>
        <taxon>Bacteria</taxon>
        <taxon>Bacillati</taxon>
        <taxon>Actinomycetota</taxon>
        <taxon>Actinomycetes</taxon>
        <taxon>Mycobacteriales</taxon>
        <taxon>Mycobacteriaceae</taxon>
        <taxon>Mycolicibacterium</taxon>
    </lineage>
</organism>
<gene>
    <name evidence="1" type="ORF">MARA_48100</name>
</gene>
<evidence type="ECO:0000313" key="2">
    <source>
        <dbReference type="Proteomes" id="UP000467428"/>
    </source>
</evidence>
<dbReference type="AlphaFoldDB" id="A0A7I7S378"/>
<accession>A0A7I7S378</accession>
<geneLocation type="plasmid" evidence="2">
    <name>pjcm18538 dna</name>
</geneLocation>
<protein>
    <recommendedName>
        <fullName evidence="3">SGNH hydrolase-type esterase domain-containing protein</fullName>
    </recommendedName>
</protein>
<proteinExistence type="predicted"/>